<sequence length="75" mass="8184">MHLKKTGPVTVNLLPYNEALPTGEPGTGAQSLLEGSQYHGDNFLGELTMLIAEMPYAPTNDIGKQNTSIERQQKK</sequence>
<comment type="caution">
    <text evidence="1">The sequence shown here is derived from an EMBL/GenBank/DDBJ whole genome shotgun (WGS) entry which is preliminary data.</text>
</comment>
<dbReference type="RefSeq" id="WP_169066849.1">
    <property type="nucleotide sequence ID" value="NZ_SPMY01000032.1"/>
</dbReference>
<organism evidence="1 2">
    <name type="scientific">Candidatus Accumulibacter phosphatis</name>
    <dbReference type="NCBI Taxonomy" id="327160"/>
    <lineage>
        <taxon>Bacteria</taxon>
        <taxon>Pseudomonadati</taxon>
        <taxon>Pseudomonadota</taxon>
        <taxon>Betaproteobacteria</taxon>
        <taxon>Candidatus Accumulibacter</taxon>
    </lineage>
</organism>
<evidence type="ECO:0000313" key="2">
    <source>
        <dbReference type="Proteomes" id="UP000749010"/>
    </source>
</evidence>
<proteinExistence type="predicted"/>
<keyword evidence="2" id="KW-1185">Reference proteome</keyword>
<gene>
    <name evidence="1" type="ORF">E4Q23_11885</name>
</gene>
<dbReference type="EMBL" id="SPMY01000032">
    <property type="protein sequence ID" value="NMQ28392.1"/>
    <property type="molecule type" value="Genomic_DNA"/>
</dbReference>
<reference evidence="1 2" key="1">
    <citation type="submission" date="2019-03" db="EMBL/GenBank/DDBJ databases">
        <title>Metabolic reconstructions from genomes of highly enriched 'Candidatus Accumulibacter' and 'Candidatus Competibacter' bioreactor populations.</title>
        <authorList>
            <person name="Annavajhala M.K."/>
            <person name="Welles L."/>
            <person name="Abbas B."/>
            <person name="Sorokin D."/>
            <person name="Park H."/>
            <person name="Van Loosdrecht M."/>
            <person name="Chandran K."/>
        </authorList>
    </citation>
    <scope>NUCLEOTIDE SEQUENCE [LARGE SCALE GENOMIC DNA]</scope>
    <source>
        <strain evidence="1 2">SBR_S</strain>
    </source>
</reference>
<name>A0ABX1TVT4_9PROT</name>
<accession>A0ABX1TVT4</accession>
<protein>
    <submittedName>
        <fullName evidence="1">Uncharacterized protein</fullName>
    </submittedName>
</protein>
<evidence type="ECO:0000313" key="1">
    <source>
        <dbReference type="EMBL" id="NMQ28392.1"/>
    </source>
</evidence>
<dbReference type="Proteomes" id="UP000749010">
    <property type="component" value="Unassembled WGS sequence"/>
</dbReference>